<dbReference type="Gene3D" id="1.25.40.10">
    <property type="entry name" value="Tetratricopeptide repeat domain"/>
    <property type="match status" value="1"/>
</dbReference>
<dbReference type="EMBL" id="CH991543">
    <property type="protein sequence ID" value="EDQ92664.1"/>
    <property type="molecule type" value="Genomic_DNA"/>
</dbReference>
<evidence type="ECO:0000313" key="3">
    <source>
        <dbReference type="Proteomes" id="UP000001357"/>
    </source>
</evidence>
<proteinExistence type="predicted"/>
<dbReference type="SMART" id="SM00028">
    <property type="entry name" value="TPR"/>
    <property type="match status" value="3"/>
</dbReference>
<gene>
    <name evidence="2" type="ORF">MONBRDRAFT_22535</name>
</gene>
<feature type="repeat" description="TPR" evidence="1">
    <location>
        <begin position="149"/>
        <end position="182"/>
    </location>
</feature>
<keyword evidence="1" id="KW-0802">TPR repeat</keyword>
<organism evidence="2 3">
    <name type="scientific">Monosiga brevicollis</name>
    <name type="common">Choanoflagellate</name>
    <dbReference type="NCBI Taxonomy" id="81824"/>
    <lineage>
        <taxon>Eukaryota</taxon>
        <taxon>Choanoflagellata</taxon>
        <taxon>Craspedida</taxon>
        <taxon>Salpingoecidae</taxon>
        <taxon>Monosiga</taxon>
    </lineage>
</organism>
<dbReference type="SUPFAM" id="SSF48452">
    <property type="entry name" value="TPR-like"/>
    <property type="match status" value="1"/>
</dbReference>
<dbReference type="GeneID" id="5887700"/>
<dbReference type="InterPro" id="IPR011990">
    <property type="entry name" value="TPR-like_helical_dom_sf"/>
</dbReference>
<dbReference type="KEGG" id="mbr:MONBRDRAFT_22535"/>
<evidence type="ECO:0000313" key="2">
    <source>
        <dbReference type="EMBL" id="EDQ92664.1"/>
    </source>
</evidence>
<dbReference type="InterPro" id="IPR019734">
    <property type="entry name" value="TPR_rpt"/>
</dbReference>
<dbReference type="STRING" id="81824.A9UQV5"/>
<evidence type="ECO:0000256" key="1">
    <source>
        <dbReference type="PROSITE-ProRule" id="PRU00339"/>
    </source>
</evidence>
<feature type="repeat" description="TPR" evidence="1">
    <location>
        <begin position="183"/>
        <end position="216"/>
    </location>
</feature>
<dbReference type="PANTHER" id="PTHR44998:SF1">
    <property type="entry name" value="UDP-N-ACETYLGLUCOSAMINE--PEPTIDE N-ACETYLGLUCOSAMINYLTRANSFERASE 110 KDA SUBUNIT"/>
    <property type="match status" value="1"/>
</dbReference>
<accession>A9UQV5</accession>
<dbReference type="AlphaFoldDB" id="A9UQV5"/>
<keyword evidence="3" id="KW-1185">Reference proteome</keyword>
<dbReference type="RefSeq" id="XP_001742426.1">
    <property type="nucleotide sequence ID" value="XM_001742374.1"/>
</dbReference>
<dbReference type="InParanoid" id="A9UQV5"/>
<dbReference type="PANTHER" id="PTHR44998">
    <property type="match status" value="1"/>
</dbReference>
<reference evidence="2 3" key="1">
    <citation type="journal article" date="2008" name="Nature">
        <title>The genome of the choanoflagellate Monosiga brevicollis and the origin of metazoans.</title>
        <authorList>
            <consortium name="JGI Sequencing"/>
            <person name="King N."/>
            <person name="Westbrook M.J."/>
            <person name="Young S.L."/>
            <person name="Kuo A."/>
            <person name="Abedin M."/>
            <person name="Chapman J."/>
            <person name="Fairclough S."/>
            <person name="Hellsten U."/>
            <person name="Isogai Y."/>
            <person name="Letunic I."/>
            <person name="Marr M."/>
            <person name="Pincus D."/>
            <person name="Putnam N."/>
            <person name="Rokas A."/>
            <person name="Wright K.J."/>
            <person name="Zuzow R."/>
            <person name="Dirks W."/>
            <person name="Good M."/>
            <person name="Goodstein D."/>
            <person name="Lemons D."/>
            <person name="Li W."/>
            <person name="Lyons J.B."/>
            <person name="Morris A."/>
            <person name="Nichols S."/>
            <person name="Richter D.J."/>
            <person name="Salamov A."/>
            <person name="Bork P."/>
            <person name="Lim W.A."/>
            <person name="Manning G."/>
            <person name="Miller W.T."/>
            <person name="McGinnis W."/>
            <person name="Shapiro H."/>
            <person name="Tjian R."/>
            <person name="Grigoriev I.V."/>
            <person name="Rokhsar D."/>
        </authorList>
    </citation>
    <scope>NUCLEOTIDE SEQUENCE [LARGE SCALE GENOMIC DNA]</scope>
    <source>
        <strain evidence="3">MX1 / ATCC 50154</strain>
    </source>
</reference>
<name>A9UQV5_MONBE</name>
<dbReference type="PROSITE" id="PS50293">
    <property type="entry name" value="TPR_REGION"/>
    <property type="match status" value="1"/>
</dbReference>
<dbReference type="Pfam" id="PF13424">
    <property type="entry name" value="TPR_12"/>
    <property type="match status" value="1"/>
</dbReference>
<protein>
    <submittedName>
        <fullName evidence="2">Uncharacterized protein</fullName>
    </submittedName>
</protein>
<dbReference type="Proteomes" id="UP000001357">
    <property type="component" value="Unassembled WGS sequence"/>
</dbReference>
<sequence length="242" mass="26622">MAMRMAAAAAAAGTLTRRATVARRALGSSWFSRLAQQAKVSVALSQRACLSLSTEQEAKLESLAERAEHFVTTSCALNYPLSPPRPTTQTRSPLGNQFDEAIMAYNEAMAIERRSDLVYNAAVVNLMKRNLQDAKALLIESIERNPSSAEAHNNLGCLYAELGQADKARTHLKKALQLMPQDASTAMNLALICDKLGHLEDARHYYKSAIALDPRMPREPLRNIEAKLLAQRSAASLLSSWW</sequence>
<dbReference type="PROSITE" id="PS50005">
    <property type="entry name" value="TPR"/>
    <property type="match status" value="2"/>
</dbReference>